<keyword evidence="1" id="KW-0472">Membrane</keyword>
<evidence type="ECO:0000313" key="3">
    <source>
        <dbReference type="WBParaSite" id="ACRNAN_scaffold2844.g17197.t1"/>
    </source>
</evidence>
<keyword evidence="1" id="KW-1133">Transmembrane helix</keyword>
<dbReference type="Proteomes" id="UP000887540">
    <property type="component" value="Unplaced"/>
</dbReference>
<feature type="transmembrane region" description="Helical" evidence="1">
    <location>
        <begin position="69"/>
        <end position="91"/>
    </location>
</feature>
<keyword evidence="2" id="KW-1185">Reference proteome</keyword>
<sequence>MTIILQKGAYVELPEGLYPNELHQAVLDWSNTNCELTEPFSIKGPLSEIQLEYLIEESAIKKLERNPTFIVVGAIGGIAVVALAMSIFWGLNGSSFT</sequence>
<evidence type="ECO:0000313" key="2">
    <source>
        <dbReference type="Proteomes" id="UP000887540"/>
    </source>
</evidence>
<keyword evidence="1" id="KW-0812">Transmembrane</keyword>
<proteinExistence type="predicted"/>
<evidence type="ECO:0000256" key="1">
    <source>
        <dbReference type="SAM" id="Phobius"/>
    </source>
</evidence>
<organism evidence="2 3">
    <name type="scientific">Acrobeloides nanus</name>
    <dbReference type="NCBI Taxonomy" id="290746"/>
    <lineage>
        <taxon>Eukaryota</taxon>
        <taxon>Metazoa</taxon>
        <taxon>Ecdysozoa</taxon>
        <taxon>Nematoda</taxon>
        <taxon>Chromadorea</taxon>
        <taxon>Rhabditida</taxon>
        <taxon>Tylenchina</taxon>
        <taxon>Cephalobomorpha</taxon>
        <taxon>Cephaloboidea</taxon>
        <taxon>Cephalobidae</taxon>
        <taxon>Acrobeloides</taxon>
    </lineage>
</organism>
<dbReference type="WBParaSite" id="ACRNAN_scaffold2844.g17197.t1">
    <property type="protein sequence ID" value="ACRNAN_scaffold2844.g17197.t1"/>
    <property type="gene ID" value="ACRNAN_scaffold2844.g17197"/>
</dbReference>
<reference evidence="3" key="1">
    <citation type="submission" date="2022-11" db="UniProtKB">
        <authorList>
            <consortium name="WormBaseParasite"/>
        </authorList>
    </citation>
    <scope>IDENTIFICATION</scope>
</reference>
<accession>A0A914DK20</accession>
<dbReference type="AlphaFoldDB" id="A0A914DK20"/>
<protein>
    <submittedName>
        <fullName evidence="3">Uncharacterized protein</fullName>
    </submittedName>
</protein>
<name>A0A914DK20_9BILA</name>